<dbReference type="EMBL" id="VTAV01000007">
    <property type="protein sequence ID" value="TYR35815.1"/>
    <property type="molecule type" value="Genomic_DNA"/>
</dbReference>
<sequence length="316" mass="36413">MFEKFQTAVRSAYLDLKNEDRLHFGRESPSPGKLRSWCLERYLENLNHDDEKVFMDFFNRERATKDLANLIESFDLDKLRPLRNFINGDTQKRPDENIVKLLAVLIDFKPRPFKASHWAERVYTDRLNDGEENSLVSGSDSEDSFAESPTTDGAEEEDHTPNVIEQAKVEDKGYKEDTLKSIEIKGRSKNNNLLYAGAGLAIVTVLFVVYNIFTPADCMCWNGERYVEIDCQDKDQPYQIIGLDKNKLLHFQKIMHTDTLNHEDVGKVWYSKINNEVEFFTHPGHHPVEYGRSLKAATEHIIDKYAGENMTPSSSP</sequence>
<comment type="caution">
    <text evidence="3">The sequence shown here is derived from an EMBL/GenBank/DDBJ whole genome shotgun (WGS) entry which is preliminary data.</text>
</comment>
<protein>
    <submittedName>
        <fullName evidence="3">Uncharacterized protein</fullName>
    </submittedName>
</protein>
<proteinExistence type="predicted"/>
<keyword evidence="2" id="KW-0812">Transmembrane</keyword>
<keyword evidence="4" id="KW-1185">Reference proteome</keyword>
<evidence type="ECO:0000256" key="1">
    <source>
        <dbReference type="SAM" id="MobiDB-lite"/>
    </source>
</evidence>
<name>A0A5D4H8S9_9SPHI</name>
<keyword evidence="2" id="KW-1133">Transmembrane helix</keyword>
<dbReference type="RefSeq" id="WP_148919482.1">
    <property type="nucleotide sequence ID" value="NZ_VTAV01000007.1"/>
</dbReference>
<dbReference type="Proteomes" id="UP000322362">
    <property type="component" value="Unassembled WGS sequence"/>
</dbReference>
<accession>A0A5D4H8S9</accession>
<evidence type="ECO:0000313" key="4">
    <source>
        <dbReference type="Proteomes" id="UP000322362"/>
    </source>
</evidence>
<dbReference type="AlphaFoldDB" id="A0A5D4H8S9"/>
<gene>
    <name evidence="3" type="ORF">FXV77_12120</name>
</gene>
<evidence type="ECO:0000256" key="2">
    <source>
        <dbReference type="SAM" id="Phobius"/>
    </source>
</evidence>
<feature type="region of interest" description="Disordered" evidence="1">
    <location>
        <begin position="130"/>
        <end position="162"/>
    </location>
</feature>
<keyword evidence="2" id="KW-0472">Membrane</keyword>
<feature type="transmembrane region" description="Helical" evidence="2">
    <location>
        <begin position="193"/>
        <end position="213"/>
    </location>
</feature>
<reference evidence="3 4" key="1">
    <citation type="submission" date="2019-08" db="EMBL/GenBank/DDBJ databases">
        <title>Phlebobacter frassis gen. nov. sp. nov., a new member of family Sphingobacteriaceae isolated from sand fly rearing media.</title>
        <authorList>
            <person name="Kakumanu M.L."/>
            <person name="Marayati B.F."/>
            <person name="Wada-Katsumata A."/>
            <person name="Wasserberg G."/>
            <person name="Schal C."/>
            <person name="Apperson C.S."/>
            <person name="Ponnusamy L."/>
        </authorList>
    </citation>
    <scope>NUCLEOTIDE SEQUENCE [LARGE SCALE GENOMIC DNA]</scope>
    <source>
        <strain evidence="3 4">SSI9</strain>
    </source>
</reference>
<evidence type="ECO:0000313" key="3">
    <source>
        <dbReference type="EMBL" id="TYR35815.1"/>
    </source>
</evidence>
<organism evidence="3 4">
    <name type="scientific">Sphingobacterium phlebotomi</name>
    <dbReference type="NCBI Taxonomy" id="2605433"/>
    <lineage>
        <taxon>Bacteria</taxon>
        <taxon>Pseudomonadati</taxon>
        <taxon>Bacteroidota</taxon>
        <taxon>Sphingobacteriia</taxon>
        <taxon>Sphingobacteriales</taxon>
        <taxon>Sphingobacteriaceae</taxon>
        <taxon>Sphingobacterium</taxon>
    </lineage>
</organism>